<protein>
    <recommendedName>
        <fullName evidence="1">Tf2-1-like SH3-like domain-containing protein</fullName>
    </recommendedName>
</protein>
<comment type="caution">
    <text evidence="2">The sequence shown here is derived from an EMBL/GenBank/DDBJ whole genome shotgun (WGS) entry which is preliminary data.</text>
</comment>
<proteinExistence type="predicted"/>
<organism evidence="2 3">
    <name type="scientific">Pichia kudriavzevii</name>
    <name type="common">Yeast</name>
    <name type="synonym">Issatchenkia orientalis</name>
    <dbReference type="NCBI Taxonomy" id="4909"/>
    <lineage>
        <taxon>Eukaryota</taxon>
        <taxon>Fungi</taxon>
        <taxon>Dikarya</taxon>
        <taxon>Ascomycota</taxon>
        <taxon>Saccharomycotina</taxon>
        <taxon>Pichiomycetes</taxon>
        <taxon>Pichiales</taxon>
        <taxon>Pichiaceae</taxon>
        <taxon>Pichia</taxon>
    </lineage>
</organism>
<dbReference type="Proteomes" id="UP000029867">
    <property type="component" value="Unassembled WGS sequence"/>
</dbReference>
<dbReference type="InterPro" id="IPR056924">
    <property type="entry name" value="SH3_Tf2-1"/>
</dbReference>
<dbReference type="Pfam" id="PF24626">
    <property type="entry name" value="SH3_Tf2-1"/>
    <property type="match status" value="1"/>
</dbReference>
<evidence type="ECO:0000313" key="3">
    <source>
        <dbReference type="Proteomes" id="UP000029867"/>
    </source>
</evidence>
<sequence length="187" mass="22207">MCELSYNSTYQDSIKASPFEIAYEYEPNMIRKVNSWDLEDNKYSPNAEEFVRRVKLILQQTQDNIVEAQGRQEKHHNGKRRYFEYKVGNLVLVHRDAFGVNIRYTKIQPVWYGPYRLVKKINDNAYEVDLPVINLKDRELNVQWIKYYKENPDICLEPPRTEREMLARINELSGIGGWSEEPGKEKT</sequence>
<evidence type="ECO:0000259" key="1">
    <source>
        <dbReference type="Pfam" id="PF24626"/>
    </source>
</evidence>
<reference evidence="3" key="1">
    <citation type="journal article" date="2014" name="Microb. Cell Fact.">
        <title>Exploiting Issatchenkia orientalis SD108 for succinic acid production.</title>
        <authorList>
            <person name="Xiao H."/>
            <person name="Shao Z."/>
            <person name="Jiang Y."/>
            <person name="Dole S."/>
            <person name="Zhao H."/>
        </authorList>
    </citation>
    <scope>NUCLEOTIDE SEQUENCE [LARGE SCALE GENOMIC DNA]</scope>
    <source>
        <strain evidence="3">SD108</strain>
    </source>
</reference>
<gene>
    <name evidence="2" type="ORF">JL09_g4738</name>
</gene>
<feature type="domain" description="Tf2-1-like SH3-like" evidence="1">
    <location>
        <begin position="88"/>
        <end position="131"/>
    </location>
</feature>
<dbReference type="AlphaFoldDB" id="A0A099NVX9"/>
<name>A0A099NVX9_PICKU</name>
<evidence type="ECO:0000313" key="2">
    <source>
        <dbReference type="EMBL" id="KGK36112.1"/>
    </source>
</evidence>
<accession>A0A099NVX9</accession>
<dbReference type="EMBL" id="JQFK01000147">
    <property type="protein sequence ID" value="KGK36112.1"/>
    <property type="molecule type" value="Genomic_DNA"/>
</dbReference>
<dbReference type="eggNOG" id="KOG0017">
    <property type="taxonomic scope" value="Eukaryota"/>
</dbReference>
<dbReference type="HOGENOM" id="CLU_098732_0_0_1"/>